<feature type="coiled-coil region" evidence="20">
    <location>
        <begin position="798"/>
        <end position="910"/>
    </location>
</feature>
<comment type="cofactor">
    <cofactor evidence="1">
        <name>Zn(2+)</name>
        <dbReference type="ChEBI" id="CHEBI:29105"/>
    </cofactor>
</comment>
<dbReference type="GO" id="GO:0070192">
    <property type="term" value="P:chromosome organization involved in meiotic cell cycle"/>
    <property type="evidence" value="ECO:0007669"/>
    <property type="project" value="TreeGrafter"/>
</dbReference>
<dbReference type="EMBL" id="GANO01001529">
    <property type="protein sequence ID" value="JAB58342.1"/>
    <property type="molecule type" value="mRNA"/>
</dbReference>
<dbReference type="InterPro" id="IPR004584">
    <property type="entry name" value="Rad50_eukaryotes"/>
</dbReference>
<keyword evidence="16" id="KW-0539">Nucleus</keyword>
<reference evidence="22" key="1">
    <citation type="journal article" date="2014" name="Insect Biochem. Mol. Biol.">
        <title>An insight into the sialome of the frog biting fly, Corethrella appendiculata.</title>
        <authorList>
            <person name="Ribeiro J.M.C."/>
            <person name="Chagas A.C."/>
            <person name="Pham V.M."/>
            <person name="Lounibos L.P."/>
            <person name="Calvo E."/>
        </authorList>
    </citation>
    <scope>NUCLEOTIDE SEQUENCE</scope>
    <source>
        <tissue evidence="22">Salivary glands</tissue>
    </source>
</reference>
<evidence type="ECO:0000313" key="22">
    <source>
        <dbReference type="EMBL" id="JAB58342.1"/>
    </source>
</evidence>
<evidence type="ECO:0000256" key="15">
    <source>
        <dbReference type="ARBA" id="ARBA00023204"/>
    </source>
</evidence>
<feature type="coiled-coil region" evidence="20">
    <location>
        <begin position="702"/>
        <end position="770"/>
    </location>
</feature>
<evidence type="ECO:0000256" key="2">
    <source>
        <dbReference type="ARBA" id="ARBA00004123"/>
    </source>
</evidence>
<protein>
    <recommendedName>
        <fullName evidence="5">DNA repair protein RAD50</fullName>
    </recommendedName>
</protein>
<dbReference type="GO" id="GO:0051880">
    <property type="term" value="F:G-quadruplex DNA binding"/>
    <property type="evidence" value="ECO:0007669"/>
    <property type="project" value="TreeGrafter"/>
</dbReference>
<dbReference type="GO" id="GO:0043047">
    <property type="term" value="F:single-stranded telomeric DNA binding"/>
    <property type="evidence" value="ECO:0007669"/>
    <property type="project" value="TreeGrafter"/>
</dbReference>
<feature type="coiled-coil region" evidence="20">
    <location>
        <begin position="400"/>
        <end position="452"/>
    </location>
</feature>
<feature type="domain" description="Zinc-hook" evidence="21">
    <location>
        <begin position="642"/>
        <end position="738"/>
    </location>
</feature>
<dbReference type="SUPFAM" id="SSF52540">
    <property type="entry name" value="P-loop containing nucleoside triphosphate hydrolases"/>
    <property type="match status" value="2"/>
</dbReference>
<evidence type="ECO:0000256" key="5">
    <source>
        <dbReference type="ARBA" id="ARBA00017893"/>
    </source>
</evidence>
<evidence type="ECO:0000256" key="7">
    <source>
        <dbReference type="ARBA" id="ARBA00022723"/>
    </source>
</evidence>
<feature type="binding site" evidence="19">
    <location>
        <position position="689"/>
    </location>
    <ligand>
        <name>Zn(2+)</name>
        <dbReference type="ChEBI" id="CHEBI:29105"/>
    </ligand>
</feature>
<dbReference type="GO" id="GO:0006302">
    <property type="term" value="P:double-strand break repair"/>
    <property type="evidence" value="ECO:0007669"/>
    <property type="project" value="InterPro"/>
</dbReference>
<feature type="coiled-coil region" evidence="20">
    <location>
        <begin position="206"/>
        <end position="250"/>
    </location>
</feature>
<keyword evidence="10" id="KW-0378">Hydrolase</keyword>
<dbReference type="Pfam" id="PF04423">
    <property type="entry name" value="Rad50_zn_hook"/>
    <property type="match status" value="1"/>
</dbReference>
<dbReference type="GO" id="GO:0007004">
    <property type="term" value="P:telomere maintenance via telomerase"/>
    <property type="evidence" value="ECO:0007669"/>
    <property type="project" value="TreeGrafter"/>
</dbReference>
<evidence type="ECO:0000259" key="21">
    <source>
        <dbReference type="PROSITE" id="PS51131"/>
    </source>
</evidence>
<keyword evidence="14 20" id="KW-0175">Coiled coil</keyword>
<dbReference type="GO" id="GO:0000722">
    <property type="term" value="P:telomere maintenance via recombination"/>
    <property type="evidence" value="ECO:0007669"/>
    <property type="project" value="UniProtKB-ARBA"/>
</dbReference>
<evidence type="ECO:0000256" key="3">
    <source>
        <dbReference type="ARBA" id="ARBA00004286"/>
    </source>
</evidence>
<dbReference type="GO" id="GO:0005524">
    <property type="term" value="F:ATP binding"/>
    <property type="evidence" value="ECO:0007669"/>
    <property type="project" value="UniProtKB-KW"/>
</dbReference>
<keyword evidence="13" id="KW-0460">Magnesium</keyword>
<dbReference type="InterPro" id="IPR013134">
    <property type="entry name" value="Zn_hook_RAD50"/>
</dbReference>
<dbReference type="SUPFAM" id="SSF75712">
    <property type="entry name" value="Rad50 coiled-coil Zn hook"/>
    <property type="match status" value="1"/>
</dbReference>
<dbReference type="PROSITE" id="PS51131">
    <property type="entry name" value="ZN_HOOK"/>
    <property type="match status" value="1"/>
</dbReference>
<evidence type="ECO:0000256" key="18">
    <source>
        <dbReference type="ARBA" id="ARBA00049360"/>
    </source>
</evidence>
<feature type="coiled-coil region" evidence="20">
    <location>
        <begin position="304"/>
        <end position="366"/>
    </location>
</feature>
<dbReference type="InterPro" id="IPR027417">
    <property type="entry name" value="P-loop_NTPase"/>
</dbReference>
<keyword evidence="11 19" id="KW-0862">Zinc</keyword>
<evidence type="ECO:0000256" key="19">
    <source>
        <dbReference type="PROSITE-ProRule" id="PRU00471"/>
    </source>
</evidence>
<feature type="coiled-coil region" evidence="20">
    <location>
        <begin position="1030"/>
        <end position="1097"/>
    </location>
</feature>
<dbReference type="FunFam" id="3.40.50.300:FF:000593">
    <property type="entry name" value="DNA repair protein RAD50"/>
    <property type="match status" value="1"/>
</dbReference>
<sequence>MSSICKLEIRGVRNFGGDKEDIGTINFFSPLTLIVGANGCGKTTVIECLKYALTGDYPPGTEKGKYFVHDPKISSSMVTMGQVKLMVNNILGDKITCTRSMKVSLQKNNQPRFNTLDSTVEFNKSDGKKVQLNKRVIDVDTEMCEAMGVSKAIINNVIFCHQEDSNWPLDEGKKLKEKFDAIFGTTEYNKVIDRLIKMGKSHGDKMNAQQLQLKDLEHAKAETEKVNLSLNHNEKKLQDLNKTYDEYEQSLVPINKRLEQIREYDLKYREYDAKKFEIQTKIKMCDEQQERLKLKIKNIYSGSLYDLEEEISSFKRNIEMKNDELKTAENEYKSLKESETKLQSQLQKLEQKADSFINQRQQEQDLASERGSHLKDLSRKLSIAINGDLETSNEYFLLIENKVKEELRKSLESIQNLEKNNDDIDHKLQEKIDKLREKKASTESDIQSCSNQIAQHKTERGTTENRVNDIERSADASTQLLKEIEEIDKKFEEKSATVNFDEIKKEISDKKANYEKLQDNFEELDTDIALLTSIAGITTELKLKQKQLDTREIDFKRLQNKHSDSLKTLFNGEMITTNFKRSVQDLYSKFQDQVNQINSTINKLKSTSTEMRITQNNLNEQKNKYEKELKINEQKLLDECAGDEYEDVLAKLKEKIEKNQLEHGASKSAESIYKKYIMKIEENQCCPICHQGMTSDLVSDVNSELSDEIRLLPNKIEQIEKKLKMDRLKHDRLLALQPLAENIPKLKRDLEKLDTQLKETNSKLSRTNRDIEDNEMLIAEPQENLHLVNKISGDMTMLDEIAKEISKLKQDIDNLKKNLPEGMSSESATSLDALQAKRAQLSNELKVERETISKMEKNLSEQTESLAQLRENRNKMKEAEIKIQANLQALPRLKKELEDISKKIQVLEDKKHDNKTSLITIKSQLEDAIQEKSKTRDKNRKTVFDLKKQYDENNKHYSRITDMTKRLNKFSELNLDANIQRLNNEIKNVQEEKQNKTKNIQAKVQQIDSLKKYTYEQSTIERDYQDNRELKKVIKEIDTLKNSYDTLCENIGDLDIKKIDQEKKKLLEDQENFMAKKNQLRGQMNELETTISNLKRLLQKPEYKNALKNYMKKKIEFLVTKKIKENLHKYQNALEFALMKYHGEKMEQINRIICSLWRDIYRGNDIDYIKIKTDEFNEKASTTKRRVFNYRVVQIKGTAEIDMRGRCSAGQKVLASLIIRIALAETFSNNCCVLALDEPTTNLDRQNIGSLCEQLRRIINERENSNFMLLVITHDEEFITALEKFDCYYRLSRNSEGKSIITPEYL</sequence>
<evidence type="ECO:0000256" key="13">
    <source>
        <dbReference type="ARBA" id="ARBA00022842"/>
    </source>
</evidence>
<evidence type="ECO:0000256" key="20">
    <source>
        <dbReference type="SAM" id="Coils"/>
    </source>
</evidence>
<evidence type="ECO:0000256" key="8">
    <source>
        <dbReference type="ARBA" id="ARBA00022741"/>
    </source>
</evidence>
<feature type="coiled-coil region" evidence="20">
    <location>
        <begin position="587"/>
        <end position="662"/>
    </location>
</feature>
<comment type="catalytic activity">
    <reaction evidence="18">
        <text>ATP + H2O = ADP + phosphate + H(+)</text>
        <dbReference type="Rhea" id="RHEA:13065"/>
        <dbReference type="ChEBI" id="CHEBI:15377"/>
        <dbReference type="ChEBI" id="CHEBI:15378"/>
        <dbReference type="ChEBI" id="CHEBI:30616"/>
        <dbReference type="ChEBI" id="CHEBI:43474"/>
        <dbReference type="ChEBI" id="CHEBI:456216"/>
    </reaction>
</comment>
<evidence type="ECO:0000256" key="10">
    <source>
        <dbReference type="ARBA" id="ARBA00022801"/>
    </source>
</evidence>
<dbReference type="Pfam" id="PF13558">
    <property type="entry name" value="SbcC_Walker_B"/>
    <property type="match status" value="1"/>
</dbReference>
<organism evidence="22">
    <name type="scientific">Corethrella appendiculata</name>
    <dbReference type="NCBI Taxonomy" id="1370023"/>
    <lineage>
        <taxon>Eukaryota</taxon>
        <taxon>Metazoa</taxon>
        <taxon>Ecdysozoa</taxon>
        <taxon>Arthropoda</taxon>
        <taxon>Hexapoda</taxon>
        <taxon>Insecta</taxon>
        <taxon>Pterygota</taxon>
        <taxon>Neoptera</taxon>
        <taxon>Endopterygota</taxon>
        <taxon>Diptera</taxon>
        <taxon>Nematocera</taxon>
        <taxon>Culicoidea</taxon>
        <taxon>Chaoboridae</taxon>
        <taxon>Corethrella</taxon>
    </lineage>
</organism>
<proteinExistence type="evidence at transcript level"/>
<dbReference type="Gene3D" id="3.40.50.300">
    <property type="entry name" value="P-loop containing nucleotide triphosphate hydrolases"/>
    <property type="match status" value="2"/>
</dbReference>
<dbReference type="InterPro" id="IPR038729">
    <property type="entry name" value="Rad50/SbcC_AAA"/>
</dbReference>
<evidence type="ECO:0000256" key="12">
    <source>
        <dbReference type="ARBA" id="ARBA00022840"/>
    </source>
</evidence>
<keyword evidence="9" id="KW-0227">DNA damage</keyword>
<dbReference type="GO" id="GO:0046872">
    <property type="term" value="F:metal ion binding"/>
    <property type="evidence" value="ECO:0007669"/>
    <property type="project" value="UniProtKB-UniRule"/>
</dbReference>
<evidence type="ECO:0000256" key="17">
    <source>
        <dbReference type="ARBA" id="ARBA00023254"/>
    </source>
</evidence>
<keyword evidence="7 19" id="KW-0479">Metal-binding</keyword>
<evidence type="ECO:0000256" key="16">
    <source>
        <dbReference type="ARBA" id="ARBA00023242"/>
    </source>
</evidence>
<keyword evidence="8" id="KW-0547">Nucleotide-binding</keyword>
<evidence type="ECO:0000256" key="11">
    <source>
        <dbReference type="ARBA" id="ARBA00022833"/>
    </source>
</evidence>
<feature type="coiled-coil region" evidence="20">
    <location>
        <begin position="500"/>
        <end position="534"/>
    </location>
</feature>
<evidence type="ECO:0000256" key="6">
    <source>
        <dbReference type="ARBA" id="ARBA00022454"/>
    </source>
</evidence>
<name>U5EL78_9DIPT</name>
<dbReference type="NCBIfam" id="TIGR00606">
    <property type="entry name" value="rad50"/>
    <property type="match status" value="1"/>
</dbReference>
<evidence type="ECO:0000256" key="14">
    <source>
        <dbReference type="ARBA" id="ARBA00023054"/>
    </source>
</evidence>
<dbReference type="GO" id="GO:0030870">
    <property type="term" value="C:Mre11 complex"/>
    <property type="evidence" value="ECO:0007669"/>
    <property type="project" value="InterPro"/>
</dbReference>
<keyword evidence="12" id="KW-0067">ATP-binding</keyword>
<evidence type="ECO:0000256" key="9">
    <source>
        <dbReference type="ARBA" id="ARBA00022763"/>
    </source>
</evidence>
<dbReference type="GO" id="GO:0003691">
    <property type="term" value="F:double-stranded telomeric DNA binding"/>
    <property type="evidence" value="ECO:0007669"/>
    <property type="project" value="TreeGrafter"/>
</dbReference>
<dbReference type="GO" id="GO:0000794">
    <property type="term" value="C:condensed nuclear chromosome"/>
    <property type="evidence" value="ECO:0007669"/>
    <property type="project" value="TreeGrafter"/>
</dbReference>
<keyword evidence="15" id="KW-0234">DNA repair</keyword>
<dbReference type="PANTHER" id="PTHR18867:SF12">
    <property type="entry name" value="DNA REPAIR PROTEIN RAD50"/>
    <property type="match status" value="1"/>
</dbReference>
<evidence type="ECO:0000256" key="4">
    <source>
        <dbReference type="ARBA" id="ARBA00009439"/>
    </source>
</evidence>
<keyword evidence="17" id="KW-0469">Meiosis</keyword>
<dbReference type="GO" id="GO:0016887">
    <property type="term" value="F:ATP hydrolysis activity"/>
    <property type="evidence" value="ECO:0007669"/>
    <property type="project" value="InterPro"/>
</dbReference>
<comment type="subcellular location">
    <subcellularLocation>
        <location evidence="3">Chromosome</location>
    </subcellularLocation>
    <subcellularLocation>
        <location evidence="2">Nucleus</location>
    </subcellularLocation>
</comment>
<comment type="similarity">
    <text evidence="4">Belongs to the SMC family. RAD50 subfamily.</text>
</comment>
<dbReference type="PANTHER" id="PTHR18867">
    <property type="entry name" value="RAD50"/>
    <property type="match status" value="1"/>
</dbReference>
<evidence type="ECO:0000256" key="1">
    <source>
        <dbReference type="ARBA" id="ARBA00001947"/>
    </source>
</evidence>
<dbReference type="Gene3D" id="1.10.287.1490">
    <property type="match status" value="1"/>
</dbReference>
<feature type="coiled-coil region" evidence="20">
    <location>
        <begin position="972"/>
        <end position="1006"/>
    </location>
</feature>
<accession>U5EL78</accession>
<keyword evidence="6" id="KW-0158">Chromosome</keyword>
<feature type="binding site" evidence="19">
    <location>
        <position position="686"/>
    </location>
    <ligand>
        <name>Zn(2+)</name>
        <dbReference type="ChEBI" id="CHEBI:29105"/>
    </ligand>
</feature>
<dbReference type="Pfam" id="PF13476">
    <property type="entry name" value="AAA_23"/>
    <property type="match status" value="1"/>
</dbReference>